<organism evidence="8 9">
    <name type="scientific">Roseburia zhanii</name>
    <dbReference type="NCBI Taxonomy" id="2763064"/>
    <lineage>
        <taxon>Bacteria</taxon>
        <taxon>Bacillati</taxon>
        <taxon>Bacillota</taxon>
        <taxon>Clostridia</taxon>
        <taxon>Lachnospirales</taxon>
        <taxon>Lachnospiraceae</taxon>
        <taxon>Roseburia</taxon>
    </lineage>
</organism>
<keyword evidence="6 7" id="KW-0472">Membrane</keyword>
<feature type="transmembrane region" description="Helical" evidence="7">
    <location>
        <begin position="12"/>
        <end position="31"/>
    </location>
</feature>
<keyword evidence="2 7" id="KW-1003">Cell membrane</keyword>
<dbReference type="Pfam" id="PF01790">
    <property type="entry name" value="LGT"/>
    <property type="match status" value="1"/>
</dbReference>
<keyword evidence="3 7" id="KW-0808">Transferase</keyword>
<feature type="transmembrane region" description="Helical" evidence="7">
    <location>
        <begin position="166"/>
        <end position="187"/>
    </location>
</feature>
<feature type="transmembrane region" description="Helical" evidence="7">
    <location>
        <begin position="112"/>
        <end position="129"/>
    </location>
</feature>
<keyword evidence="9" id="KW-1185">Reference proteome</keyword>
<dbReference type="InterPro" id="IPR001640">
    <property type="entry name" value="Lgt"/>
</dbReference>
<dbReference type="PANTHER" id="PTHR30589">
    <property type="entry name" value="PROLIPOPROTEIN DIACYLGLYCERYL TRANSFERASE"/>
    <property type="match status" value="1"/>
</dbReference>
<evidence type="ECO:0000313" key="9">
    <source>
        <dbReference type="Proteomes" id="UP000606720"/>
    </source>
</evidence>
<accession>A0A923LQJ8</accession>
<evidence type="ECO:0000256" key="3">
    <source>
        <dbReference type="ARBA" id="ARBA00022679"/>
    </source>
</evidence>
<dbReference type="EMBL" id="JACOPH010000017">
    <property type="protein sequence ID" value="MBC5715304.1"/>
    <property type="molecule type" value="Genomic_DNA"/>
</dbReference>
<dbReference type="Proteomes" id="UP000606720">
    <property type="component" value="Unassembled WGS sequence"/>
</dbReference>
<dbReference type="NCBIfam" id="TIGR00544">
    <property type="entry name" value="lgt"/>
    <property type="match status" value="1"/>
</dbReference>
<evidence type="ECO:0000256" key="2">
    <source>
        <dbReference type="ARBA" id="ARBA00022475"/>
    </source>
</evidence>
<evidence type="ECO:0000313" key="8">
    <source>
        <dbReference type="EMBL" id="MBC5715304.1"/>
    </source>
</evidence>
<reference evidence="8" key="1">
    <citation type="submission" date="2020-08" db="EMBL/GenBank/DDBJ databases">
        <title>Genome public.</title>
        <authorList>
            <person name="Liu C."/>
            <person name="Sun Q."/>
        </authorList>
    </citation>
    <scope>NUCLEOTIDE SEQUENCE</scope>
    <source>
        <strain evidence="8">BX1005</strain>
    </source>
</reference>
<comment type="pathway">
    <text evidence="7">Protein modification; lipoprotein biosynthesis (diacylglyceryl transfer).</text>
</comment>
<evidence type="ECO:0000256" key="1">
    <source>
        <dbReference type="ARBA" id="ARBA00007150"/>
    </source>
</evidence>
<dbReference type="HAMAP" id="MF_01147">
    <property type="entry name" value="Lgt"/>
    <property type="match status" value="1"/>
</dbReference>
<dbReference type="GO" id="GO:0005886">
    <property type="term" value="C:plasma membrane"/>
    <property type="evidence" value="ECO:0007669"/>
    <property type="project" value="UniProtKB-SubCell"/>
</dbReference>
<dbReference type="GO" id="GO:0008961">
    <property type="term" value="F:phosphatidylglycerol-prolipoprotein diacylglyceryl transferase activity"/>
    <property type="evidence" value="ECO:0007669"/>
    <property type="project" value="UniProtKB-UniRule"/>
</dbReference>
<comment type="subcellular location">
    <subcellularLocation>
        <location evidence="7">Cell membrane</location>
        <topology evidence="7">Multi-pass membrane protein</topology>
    </subcellularLocation>
</comment>
<dbReference type="AlphaFoldDB" id="A0A923LQJ8"/>
<gene>
    <name evidence="7 8" type="primary">lgt</name>
    <name evidence="8" type="ORF">H8S17_14040</name>
</gene>
<feature type="transmembrane region" description="Helical" evidence="7">
    <location>
        <begin position="229"/>
        <end position="247"/>
    </location>
</feature>
<keyword evidence="4 7" id="KW-0812">Transmembrane</keyword>
<dbReference type="GO" id="GO:0042158">
    <property type="term" value="P:lipoprotein biosynthetic process"/>
    <property type="evidence" value="ECO:0007669"/>
    <property type="project" value="UniProtKB-UniRule"/>
</dbReference>
<feature type="binding site" evidence="7">
    <location>
        <position position="131"/>
    </location>
    <ligand>
        <name>a 1,2-diacyl-sn-glycero-3-phospho-(1'-sn-glycerol)</name>
        <dbReference type="ChEBI" id="CHEBI:64716"/>
    </ligand>
</feature>
<comment type="caution">
    <text evidence="8">The sequence shown here is derived from an EMBL/GenBank/DDBJ whole genome shotgun (WGS) entry which is preliminary data.</text>
</comment>
<feature type="transmembrane region" description="Helical" evidence="7">
    <location>
        <begin position="88"/>
        <end position="105"/>
    </location>
</feature>
<evidence type="ECO:0000256" key="5">
    <source>
        <dbReference type="ARBA" id="ARBA00022989"/>
    </source>
</evidence>
<dbReference type="PANTHER" id="PTHR30589:SF0">
    <property type="entry name" value="PHOSPHATIDYLGLYCEROL--PROLIPOPROTEIN DIACYLGLYCERYL TRANSFERASE"/>
    <property type="match status" value="1"/>
</dbReference>
<proteinExistence type="inferred from homology"/>
<comment type="similarity">
    <text evidence="1 7">Belongs to the Lgt family.</text>
</comment>
<feature type="transmembrane region" description="Helical" evidence="7">
    <location>
        <begin position="43"/>
        <end position="68"/>
    </location>
</feature>
<evidence type="ECO:0000256" key="4">
    <source>
        <dbReference type="ARBA" id="ARBA00022692"/>
    </source>
</evidence>
<feature type="transmembrane region" description="Helical" evidence="7">
    <location>
        <begin position="199"/>
        <end position="217"/>
    </location>
</feature>
<sequence>MLPELFKIGPVTIYSYGLMIAIGVIVALYLGEHEAKKSGLAEDGFITTMGVIAVAGGFLGAKILYLITILPELIKNPSIILHELSNGFVVYGGLIGGILTAYVYCRIKKVDFWAAFDIAAPVIALAQGFGRIGCFLAGCCYGKHTDSIFGVEFENSLYAPVGIKVFPIQLVSSGLDFLNFVFLYYLWKKKDMKRGTIGAVYIMTYSIGRFVLEFFRGDLERGSVGSLSTSQFISIFTLVAGVVLFFYRRKKDE</sequence>
<keyword evidence="5 7" id="KW-1133">Transmembrane helix</keyword>
<protein>
    <recommendedName>
        <fullName evidence="7">Phosphatidylglycerol--prolipoprotein diacylglyceryl transferase</fullName>
        <ecNumber evidence="7">2.5.1.145</ecNumber>
    </recommendedName>
</protein>
<comment type="function">
    <text evidence="7">Catalyzes the transfer of the diacylglyceryl group from phosphatidylglycerol to the sulfhydryl group of the N-terminal cysteine of a prolipoprotein, the first step in the formation of mature lipoproteins.</text>
</comment>
<comment type="catalytic activity">
    <reaction evidence="7">
        <text>L-cysteinyl-[prolipoprotein] + a 1,2-diacyl-sn-glycero-3-phospho-(1'-sn-glycerol) = an S-1,2-diacyl-sn-glyceryl-L-cysteinyl-[prolipoprotein] + sn-glycerol 1-phosphate + H(+)</text>
        <dbReference type="Rhea" id="RHEA:56712"/>
        <dbReference type="Rhea" id="RHEA-COMP:14679"/>
        <dbReference type="Rhea" id="RHEA-COMP:14680"/>
        <dbReference type="ChEBI" id="CHEBI:15378"/>
        <dbReference type="ChEBI" id="CHEBI:29950"/>
        <dbReference type="ChEBI" id="CHEBI:57685"/>
        <dbReference type="ChEBI" id="CHEBI:64716"/>
        <dbReference type="ChEBI" id="CHEBI:140658"/>
        <dbReference type="EC" id="2.5.1.145"/>
    </reaction>
</comment>
<name>A0A923LQJ8_9FIRM</name>
<evidence type="ECO:0000256" key="6">
    <source>
        <dbReference type="ARBA" id="ARBA00023136"/>
    </source>
</evidence>
<dbReference type="EC" id="2.5.1.145" evidence="7"/>
<evidence type="ECO:0000256" key="7">
    <source>
        <dbReference type="HAMAP-Rule" id="MF_01147"/>
    </source>
</evidence>